<feature type="compositionally biased region" description="Polar residues" evidence="1">
    <location>
        <begin position="126"/>
        <end position="138"/>
    </location>
</feature>
<dbReference type="HOGENOM" id="CLU_078127_0_0_1"/>
<protein>
    <submittedName>
        <fullName evidence="3">Uncharacterized protein</fullName>
    </submittedName>
</protein>
<dbReference type="InterPro" id="IPR052982">
    <property type="entry name" value="SRP1/TIP1-like"/>
</dbReference>
<dbReference type="OrthoDB" id="2432613at2759"/>
<dbReference type="InParanoid" id="A0A0C2WGM5"/>
<accession>A0A0C2WGM5</accession>
<evidence type="ECO:0000313" key="4">
    <source>
        <dbReference type="Proteomes" id="UP000054549"/>
    </source>
</evidence>
<dbReference type="PANTHER" id="PTHR40633">
    <property type="entry name" value="MATRIX PROTEIN, PUTATIVE (AFU_ORTHOLOGUE AFUA_8G05410)-RELATED"/>
    <property type="match status" value="1"/>
</dbReference>
<dbReference type="PANTHER" id="PTHR40633:SF1">
    <property type="entry name" value="GPI ANCHORED SERINE-THREONINE RICH PROTEIN (AFU_ORTHOLOGUE AFUA_1G03630)"/>
    <property type="match status" value="1"/>
</dbReference>
<feature type="region of interest" description="Disordered" evidence="1">
    <location>
        <begin position="126"/>
        <end position="216"/>
    </location>
</feature>
<gene>
    <name evidence="3" type="ORF">M378DRAFT_180392</name>
</gene>
<sequence length="262" mass="26179">MFSKIALTIFLATSLAFMAKADVTPDEPGPGAVYKTGGTCRTTWNGDKDSITAWKNMSIELMTGDNFDMIHLTTVASNLDGTTSGVYQYNCPAVTLNAPVYFYQYSAPLATTKQWTTRFTIASASGKTTPAPNATQPGSGDPVPWGIGALSDSSTAVPPPPYLSGSGPSLAPPSTNSTSGISSTATSSSMPMSSSAPADSGSTSGGSSGTAAGGATLGTTANTATAGQATGTTTSNNGATGNTYSIGSLALAVSALGFTVLF</sequence>
<name>A0A0C2WGM5_AMAMK</name>
<feature type="compositionally biased region" description="Low complexity" evidence="1">
    <location>
        <begin position="163"/>
        <end position="202"/>
    </location>
</feature>
<dbReference type="EMBL" id="KN818296">
    <property type="protein sequence ID" value="KIL60587.1"/>
    <property type="molecule type" value="Genomic_DNA"/>
</dbReference>
<keyword evidence="4" id="KW-1185">Reference proteome</keyword>
<proteinExistence type="predicted"/>
<feature type="compositionally biased region" description="Gly residues" evidence="1">
    <location>
        <begin position="203"/>
        <end position="216"/>
    </location>
</feature>
<feature type="signal peptide" evidence="2">
    <location>
        <begin position="1"/>
        <end position="21"/>
    </location>
</feature>
<dbReference type="STRING" id="946122.A0A0C2WGM5"/>
<evidence type="ECO:0000313" key="3">
    <source>
        <dbReference type="EMBL" id="KIL60587.1"/>
    </source>
</evidence>
<organism evidence="3 4">
    <name type="scientific">Amanita muscaria (strain Koide BX008)</name>
    <dbReference type="NCBI Taxonomy" id="946122"/>
    <lineage>
        <taxon>Eukaryota</taxon>
        <taxon>Fungi</taxon>
        <taxon>Dikarya</taxon>
        <taxon>Basidiomycota</taxon>
        <taxon>Agaricomycotina</taxon>
        <taxon>Agaricomycetes</taxon>
        <taxon>Agaricomycetidae</taxon>
        <taxon>Agaricales</taxon>
        <taxon>Pluteineae</taxon>
        <taxon>Amanitaceae</taxon>
        <taxon>Amanita</taxon>
    </lineage>
</organism>
<evidence type="ECO:0000256" key="2">
    <source>
        <dbReference type="SAM" id="SignalP"/>
    </source>
</evidence>
<dbReference type="AlphaFoldDB" id="A0A0C2WGM5"/>
<reference evidence="3 4" key="1">
    <citation type="submission" date="2014-04" db="EMBL/GenBank/DDBJ databases">
        <title>Evolutionary Origins and Diversification of the Mycorrhizal Mutualists.</title>
        <authorList>
            <consortium name="DOE Joint Genome Institute"/>
            <consortium name="Mycorrhizal Genomics Consortium"/>
            <person name="Kohler A."/>
            <person name="Kuo A."/>
            <person name="Nagy L.G."/>
            <person name="Floudas D."/>
            <person name="Copeland A."/>
            <person name="Barry K.W."/>
            <person name="Cichocki N."/>
            <person name="Veneault-Fourrey C."/>
            <person name="LaButti K."/>
            <person name="Lindquist E.A."/>
            <person name="Lipzen A."/>
            <person name="Lundell T."/>
            <person name="Morin E."/>
            <person name="Murat C."/>
            <person name="Riley R."/>
            <person name="Ohm R."/>
            <person name="Sun H."/>
            <person name="Tunlid A."/>
            <person name="Henrissat B."/>
            <person name="Grigoriev I.V."/>
            <person name="Hibbett D.S."/>
            <person name="Martin F."/>
        </authorList>
    </citation>
    <scope>NUCLEOTIDE SEQUENCE [LARGE SCALE GENOMIC DNA]</scope>
    <source>
        <strain evidence="3 4">Koide BX008</strain>
    </source>
</reference>
<keyword evidence="2" id="KW-0732">Signal</keyword>
<evidence type="ECO:0000256" key="1">
    <source>
        <dbReference type="SAM" id="MobiDB-lite"/>
    </source>
</evidence>
<dbReference type="Proteomes" id="UP000054549">
    <property type="component" value="Unassembled WGS sequence"/>
</dbReference>
<feature type="chain" id="PRO_5002158000" evidence="2">
    <location>
        <begin position="22"/>
        <end position="262"/>
    </location>
</feature>